<accession>A0A7E4ZQ98</accession>
<evidence type="ECO:0000313" key="4">
    <source>
        <dbReference type="WBParaSite" id="Pan_g10958.t1"/>
    </source>
</evidence>
<keyword evidence="1" id="KW-0732">Signal</keyword>
<protein>
    <submittedName>
        <fullName evidence="4">ANIS5_cation-bd domain-containing protein</fullName>
    </submittedName>
</protein>
<feature type="domain" description="SXP/RAL-2 family protein Ani s 5-like cation-binding" evidence="2">
    <location>
        <begin position="35"/>
        <end position="136"/>
    </location>
</feature>
<proteinExistence type="predicted"/>
<dbReference type="Proteomes" id="UP000492821">
    <property type="component" value="Unassembled WGS sequence"/>
</dbReference>
<evidence type="ECO:0000313" key="3">
    <source>
        <dbReference type="Proteomes" id="UP000492821"/>
    </source>
</evidence>
<sequence>MKGFIVLLLGLSVVLAQQFPVPPFLEGAPAATIAEFEALLAKSNSLTDAEIDGTVDNWIASQSGSIKTRYVAFKAELKKHQAAAEAAHQAAVARFSADAKAADARLTAIANNPALTAAQKGAQIQAIMAALPTHVRQEIDTAMRGTPAQ</sequence>
<dbReference type="WBParaSite" id="Pan_g10958.t1">
    <property type="protein sequence ID" value="Pan_g10958.t1"/>
    <property type="gene ID" value="Pan_g10958"/>
</dbReference>
<feature type="signal peptide" evidence="1">
    <location>
        <begin position="1"/>
        <end position="16"/>
    </location>
</feature>
<feature type="chain" id="PRO_5028816566" evidence="1">
    <location>
        <begin position="17"/>
        <end position="149"/>
    </location>
</feature>
<organism evidence="3 4">
    <name type="scientific">Panagrellus redivivus</name>
    <name type="common">Microworm</name>
    <dbReference type="NCBI Taxonomy" id="6233"/>
    <lineage>
        <taxon>Eukaryota</taxon>
        <taxon>Metazoa</taxon>
        <taxon>Ecdysozoa</taxon>
        <taxon>Nematoda</taxon>
        <taxon>Chromadorea</taxon>
        <taxon>Rhabditida</taxon>
        <taxon>Tylenchina</taxon>
        <taxon>Panagrolaimomorpha</taxon>
        <taxon>Panagrolaimoidea</taxon>
        <taxon>Panagrolaimidae</taxon>
        <taxon>Panagrellus</taxon>
    </lineage>
</organism>
<dbReference type="SUPFAM" id="SSF158855">
    <property type="entry name" value="Lipase chaperone-like"/>
    <property type="match status" value="1"/>
</dbReference>
<keyword evidence="3" id="KW-1185">Reference proteome</keyword>
<dbReference type="Pfam" id="PF02520">
    <property type="entry name" value="ANIS5_cation-bd"/>
    <property type="match status" value="1"/>
</dbReference>
<reference evidence="3" key="1">
    <citation type="journal article" date="2013" name="Genetics">
        <title>The draft genome and transcriptome of Panagrellus redivivus are shaped by the harsh demands of a free-living lifestyle.</title>
        <authorList>
            <person name="Srinivasan J."/>
            <person name="Dillman A.R."/>
            <person name="Macchietto M.G."/>
            <person name="Heikkinen L."/>
            <person name="Lakso M."/>
            <person name="Fracchia K.M."/>
            <person name="Antoshechkin I."/>
            <person name="Mortazavi A."/>
            <person name="Wong G."/>
            <person name="Sternberg P.W."/>
        </authorList>
    </citation>
    <scope>NUCLEOTIDE SEQUENCE [LARGE SCALE GENOMIC DNA]</scope>
    <source>
        <strain evidence="3">MT8872</strain>
    </source>
</reference>
<reference evidence="4" key="2">
    <citation type="submission" date="2020-10" db="UniProtKB">
        <authorList>
            <consortium name="WormBaseParasite"/>
        </authorList>
    </citation>
    <scope>IDENTIFICATION</scope>
</reference>
<dbReference type="PANTHER" id="PTHR21593">
    <property type="entry name" value="PRION-LIKE- Q/N-RICH -DOMAIN-BEARING PROTEIN PROTEIN"/>
    <property type="match status" value="1"/>
</dbReference>
<dbReference type="PANTHER" id="PTHR21593:SF36">
    <property type="entry name" value="DUF148 DOMAIN-CONTAINING PROTEIN-RELATED"/>
    <property type="match status" value="1"/>
</dbReference>
<name>A0A7E4ZQ98_PANRE</name>
<evidence type="ECO:0000259" key="2">
    <source>
        <dbReference type="Pfam" id="PF02520"/>
    </source>
</evidence>
<dbReference type="InterPro" id="IPR003677">
    <property type="entry name" value="ANIS5_cation-bd"/>
</dbReference>
<dbReference type="InterPro" id="IPR052823">
    <property type="entry name" value="SXP/RAL-2_related"/>
</dbReference>
<evidence type="ECO:0000256" key="1">
    <source>
        <dbReference type="SAM" id="SignalP"/>
    </source>
</evidence>
<dbReference type="AlphaFoldDB" id="A0A7E4ZQ98"/>